<keyword evidence="4" id="KW-0489">Methyltransferase</keyword>
<keyword evidence="6" id="KW-0479">Metal-binding</keyword>
<dbReference type="Pfam" id="PF03492">
    <property type="entry name" value="Methyltransf_7"/>
    <property type="match status" value="1"/>
</dbReference>
<evidence type="ECO:0000256" key="1">
    <source>
        <dbReference type="ARBA" id="ARBA00001946"/>
    </source>
</evidence>
<dbReference type="SUPFAM" id="SSF53335">
    <property type="entry name" value="S-adenosyl-L-methionine-dependent methyltransferases"/>
    <property type="match status" value="1"/>
</dbReference>
<evidence type="ECO:0000256" key="5">
    <source>
        <dbReference type="ARBA" id="ARBA00022679"/>
    </source>
</evidence>
<reference evidence="8" key="1">
    <citation type="submission" date="2023-03" db="EMBL/GenBank/DDBJ databases">
        <authorList>
            <person name="Julca I."/>
        </authorList>
    </citation>
    <scope>NUCLEOTIDE SEQUENCE</scope>
</reference>
<evidence type="ECO:0000313" key="8">
    <source>
        <dbReference type="EMBL" id="CAI9088324.1"/>
    </source>
</evidence>
<gene>
    <name evidence="8" type="ORF">OLC1_LOCUS926</name>
</gene>
<dbReference type="Proteomes" id="UP001161247">
    <property type="component" value="Chromosome 1"/>
</dbReference>
<dbReference type="InterPro" id="IPR005299">
    <property type="entry name" value="MeTrfase_7"/>
</dbReference>
<evidence type="ECO:0000313" key="9">
    <source>
        <dbReference type="Proteomes" id="UP001161247"/>
    </source>
</evidence>
<evidence type="ECO:0000256" key="2">
    <source>
        <dbReference type="ARBA" id="ARBA00004913"/>
    </source>
</evidence>
<dbReference type="EMBL" id="OX459118">
    <property type="protein sequence ID" value="CAI9088324.1"/>
    <property type="molecule type" value="Genomic_DNA"/>
</dbReference>
<dbReference type="Gene3D" id="1.10.1200.270">
    <property type="entry name" value="Methyltransferase, alpha-helical capping domain"/>
    <property type="match status" value="1"/>
</dbReference>
<sequence length="385" mass="42214">MAPPPEDNVVVSQLKLEKLLSMKGGKGESSYVNNSQAQAQHARSMLHLLKDCLDGVQLNRQPEVPFTVADLGCSCGSNTLYIVDVIIKHIIKRYEASGFAELPEFSAFFSDLPSNDFNTLFQLLPSYGGSMEECLASDSHRSYFAAGVPGSFYRRLFPAKSIDVFYSAFSLHWLSQVPEVVVDKRSTAYNKGKIFIHGANESTANAYRKQFQADLAGFLTSRSVEMKRGGSMFLVCLGRTSPDPTDQGGAGLLFGTDFQDAWNDLVQEGLITSEKRDNFNIPVYAASLQDFKEVVVADGSFVINKLEVFRGGSPLVVSHPDDAAEVGRALANSCRSVSGVLVDAHIGEQLSEELFSRVERRATSHAKDMLEKIQFFHIVASLSLA</sequence>
<dbReference type="GO" id="GO:0032259">
    <property type="term" value="P:methylation"/>
    <property type="evidence" value="ECO:0007669"/>
    <property type="project" value="UniProtKB-KW"/>
</dbReference>
<comment type="cofactor">
    <cofactor evidence="1">
        <name>Mg(2+)</name>
        <dbReference type="ChEBI" id="CHEBI:18420"/>
    </cofactor>
</comment>
<keyword evidence="9" id="KW-1185">Reference proteome</keyword>
<comment type="similarity">
    <text evidence="3">Belongs to the methyltransferase superfamily. Type-7 methyltransferase family.</text>
</comment>
<dbReference type="AlphaFoldDB" id="A0AAV1BYA1"/>
<evidence type="ECO:0000256" key="6">
    <source>
        <dbReference type="ARBA" id="ARBA00022723"/>
    </source>
</evidence>
<protein>
    <submittedName>
        <fullName evidence="8">OLC1v1022628C1</fullName>
    </submittedName>
</protein>
<evidence type="ECO:0000256" key="3">
    <source>
        <dbReference type="ARBA" id="ARBA00007967"/>
    </source>
</evidence>
<keyword evidence="5" id="KW-0808">Transferase</keyword>
<proteinExistence type="inferred from homology"/>
<evidence type="ECO:0000256" key="4">
    <source>
        <dbReference type="ARBA" id="ARBA00022603"/>
    </source>
</evidence>
<comment type="pathway">
    <text evidence="2">Alkaloid biosynthesis.</text>
</comment>
<name>A0AAV1BYA1_OLDCO</name>
<dbReference type="GO" id="GO:0046872">
    <property type="term" value="F:metal ion binding"/>
    <property type="evidence" value="ECO:0007669"/>
    <property type="project" value="UniProtKB-KW"/>
</dbReference>
<accession>A0AAV1BYA1</accession>
<dbReference type="GO" id="GO:0008168">
    <property type="term" value="F:methyltransferase activity"/>
    <property type="evidence" value="ECO:0007669"/>
    <property type="project" value="UniProtKB-KW"/>
</dbReference>
<evidence type="ECO:0000256" key="7">
    <source>
        <dbReference type="ARBA" id="ARBA00022842"/>
    </source>
</evidence>
<dbReference type="PANTHER" id="PTHR31009">
    <property type="entry name" value="S-ADENOSYL-L-METHIONINE:CARBOXYL METHYLTRANSFERASE FAMILY PROTEIN"/>
    <property type="match status" value="1"/>
</dbReference>
<dbReference type="InterPro" id="IPR029063">
    <property type="entry name" value="SAM-dependent_MTases_sf"/>
</dbReference>
<dbReference type="InterPro" id="IPR042086">
    <property type="entry name" value="MeTrfase_capping"/>
</dbReference>
<dbReference type="Gene3D" id="3.40.50.150">
    <property type="entry name" value="Vaccinia Virus protein VP39"/>
    <property type="match status" value="1"/>
</dbReference>
<organism evidence="8 9">
    <name type="scientific">Oldenlandia corymbosa var. corymbosa</name>
    <dbReference type="NCBI Taxonomy" id="529605"/>
    <lineage>
        <taxon>Eukaryota</taxon>
        <taxon>Viridiplantae</taxon>
        <taxon>Streptophyta</taxon>
        <taxon>Embryophyta</taxon>
        <taxon>Tracheophyta</taxon>
        <taxon>Spermatophyta</taxon>
        <taxon>Magnoliopsida</taxon>
        <taxon>eudicotyledons</taxon>
        <taxon>Gunneridae</taxon>
        <taxon>Pentapetalae</taxon>
        <taxon>asterids</taxon>
        <taxon>lamiids</taxon>
        <taxon>Gentianales</taxon>
        <taxon>Rubiaceae</taxon>
        <taxon>Rubioideae</taxon>
        <taxon>Spermacoceae</taxon>
        <taxon>Hedyotis-Oldenlandia complex</taxon>
        <taxon>Oldenlandia</taxon>
    </lineage>
</organism>
<keyword evidence="7" id="KW-0460">Magnesium</keyword>